<sequence length="80" mass="9320">MPGNVFVKIEKTLQGNLGDKRNIFEKLEDLLKGDDLLKGGDLLMDFKIFDKYSHTIIFSRKNQQAKRAVRDIIRILQEKN</sequence>
<organism evidence="1">
    <name type="scientific">marine sediment metagenome</name>
    <dbReference type="NCBI Taxonomy" id="412755"/>
    <lineage>
        <taxon>unclassified sequences</taxon>
        <taxon>metagenomes</taxon>
        <taxon>ecological metagenomes</taxon>
    </lineage>
</organism>
<evidence type="ECO:0000313" key="1">
    <source>
        <dbReference type="EMBL" id="KKN48600.1"/>
    </source>
</evidence>
<gene>
    <name evidence="1" type="ORF">LCGC14_0650990</name>
</gene>
<accession>A0A0F9QW64</accession>
<proteinExistence type="predicted"/>
<name>A0A0F9QW64_9ZZZZ</name>
<dbReference type="AlphaFoldDB" id="A0A0F9QW64"/>
<reference evidence="1" key="1">
    <citation type="journal article" date="2015" name="Nature">
        <title>Complex archaea that bridge the gap between prokaryotes and eukaryotes.</title>
        <authorList>
            <person name="Spang A."/>
            <person name="Saw J.H."/>
            <person name="Jorgensen S.L."/>
            <person name="Zaremba-Niedzwiedzka K."/>
            <person name="Martijn J."/>
            <person name="Lind A.E."/>
            <person name="van Eijk R."/>
            <person name="Schleper C."/>
            <person name="Guy L."/>
            <person name="Ettema T.J."/>
        </authorList>
    </citation>
    <scope>NUCLEOTIDE SEQUENCE</scope>
</reference>
<protein>
    <submittedName>
        <fullName evidence="1">Uncharacterized protein</fullName>
    </submittedName>
</protein>
<dbReference type="EMBL" id="LAZR01001213">
    <property type="protein sequence ID" value="KKN48600.1"/>
    <property type="molecule type" value="Genomic_DNA"/>
</dbReference>
<comment type="caution">
    <text evidence="1">The sequence shown here is derived from an EMBL/GenBank/DDBJ whole genome shotgun (WGS) entry which is preliminary data.</text>
</comment>